<keyword evidence="6" id="KW-0234">DNA repair</keyword>
<proteinExistence type="predicted"/>
<dbReference type="STRING" id="28066.RF819_02450"/>
<comment type="caution">
    <text evidence="15">The sequence shown here is derived from an EMBL/GenBank/DDBJ whole genome shotgun (WGS) entry which is preliminary data.</text>
</comment>
<evidence type="ECO:0000256" key="2">
    <source>
        <dbReference type="ARBA" id="ARBA00022763"/>
    </source>
</evidence>
<evidence type="ECO:0000256" key="10">
    <source>
        <dbReference type="ARBA" id="ARBA00040756"/>
    </source>
</evidence>
<keyword evidence="4" id="KW-0378">Hydrolase</keyword>
<keyword evidence="5" id="KW-0267">Excision nuclease</keyword>
<dbReference type="InterPro" id="IPR035901">
    <property type="entry name" value="GIY-YIG_endonuc_sf"/>
</dbReference>
<dbReference type="InterPro" id="IPR012337">
    <property type="entry name" value="RNaseH-like_sf"/>
</dbReference>
<dbReference type="InterPro" id="IPR013520">
    <property type="entry name" value="Ribonucl_H"/>
</dbReference>
<comment type="subunit">
    <text evidence="9">DNA polymerase III contains a core (composed of alpha, epsilon and theta chains) that associates with a tau subunit. This core dimerizes to form the POLIII' complex. PolIII' associates with the gamma complex (composed of gamma, delta, delta', psi and chi chains) and with the beta chain to form the complete DNA polymerase III complex.</text>
</comment>
<keyword evidence="2" id="KW-0227">DNA damage</keyword>
<reference evidence="15 16" key="1">
    <citation type="submission" date="2017-01" db="EMBL/GenBank/DDBJ databases">
        <title>Genome sequencing of Rhodoferax fermentans JCM 7819.</title>
        <authorList>
            <person name="Kim Y.J."/>
            <person name="Farh M.E.-A."/>
            <person name="Yang D.-C."/>
        </authorList>
    </citation>
    <scope>NUCLEOTIDE SEQUENCE [LARGE SCALE GENOMIC DNA]</scope>
    <source>
        <strain evidence="15 16">JCM 7819</strain>
    </source>
</reference>
<evidence type="ECO:0000256" key="6">
    <source>
        <dbReference type="ARBA" id="ARBA00023204"/>
    </source>
</evidence>
<evidence type="ECO:0000313" key="15">
    <source>
        <dbReference type="EMBL" id="OOV05717.1"/>
    </source>
</evidence>
<dbReference type="Proteomes" id="UP000190750">
    <property type="component" value="Unassembled WGS sequence"/>
</dbReference>
<evidence type="ECO:0000256" key="12">
    <source>
        <dbReference type="ARBA" id="ARBA00042732"/>
    </source>
</evidence>
<dbReference type="InterPro" id="IPR050066">
    <property type="entry name" value="UvrABC_protein_C"/>
</dbReference>
<dbReference type="SMART" id="SM00465">
    <property type="entry name" value="GIYc"/>
    <property type="match status" value="1"/>
</dbReference>
<protein>
    <recommendedName>
        <fullName evidence="10">Excinuclease cho</fullName>
        <ecNumber evidence="1">2.7.7.7</ecNumber>
    </recommendedName>
    <alternativeName>
        <fullName evidence="12">Endonuclease cho</fullName>
    </alternativeName>
    <alternativeName>
        <fullName evidence="11">UvrC homolog protein</fullName>
    </alternativeName>
</protein>
<comment type="function">
    <text evidence="8">DNA polymerase III is a complex, multichain enzyme responsible for most of the replicative synthesis in bacteria. The epsilon subunit contain the editing function and is a proofreading 3'-5' exonuclease.</text>
</comment>
<dbReference type="PANTHER" id="PTHR30562:SF10">
    <property type="entry name" value="EXCINUCLEASE CHO"/>
    <property type="match status" value="1"/>
</dbReference>
<dbReference type="InterPro" id="IPR036397">
    <property type="entry name" value="RNaseH_sf"/>
</dbReference>
<dbReference type="AlphaFoldDB" id="A0A1T1ANV3"/>
<feature type="domain" description="GIY-YIG" evidence="14">
    <location>
        <begin position="199"/>
        <end position="277"/>
    </location>
</feature>
<dbReference type="InterPro" id="IPR000305">
    <property type="entry name" value="GIY-YIG_endonuc"/>
</dbReference>
<dbReference type="RefSeq" id="WP_078363499.1">
    <property type="nucleotide sequence ID" value="NZ_MTJN01000002.1"/>
</dbReference>
<dbReference type="Gene3D" id="3.40.1440.10">
    <property type="entry name" value="GIY-YIG endonuclease"/>
    <property type="match status" value="1"/>
</dbReference>
<evidence type="ECO:0000256" key="8">
    <source>
        <dbReference type="ARBA" id="ARBA00025483"/>
    </source>
</evidence>
<dbReference type="InterPro" id="IPR006054">
    <property type="entry name" value="DnaQ"/>
</dbReference>
<evidence type="ECO:0000256" key="9">
    <source>
        <dbReference type="ARBA" id="ARBA00026073"/>
    </source>
</evidence>
<organism evidence="15 16">
    <name type="scientific">Rhodoferax fermentans</name>
    <dbReference type="NCBI Taxonomy" id="28066"/>
    <lineage>
        <taxon>Bacteria</taxon>
        <taxon>Pseudomonadati</taxon>
        <taxon>Pseudomonadota</taxon>
        <taxon>Betaproteobacteria</taxon>
        <taxon>Burkholderiales</taxon>
        <taxon>Comamonadaceae</taxon>
        <taxon>Rhodoferax</taxon>
    </lineage>
</organism>
<dbReference type="GO" id="GO:0003677">
    <property type="term" value="F:DNA binding"/>
    <property type="evidence" value="ECO:0007669"/>
    <property type="project" value="InterPro"/>
</dbReference>
<dbReference type="PANTHER" id="PTHR30562">
    <property type="entry name" value="UVRC/OXIDOREDUCTASE"/>
    <property type="match status" value="1"/>
</dbReference>
<dbReference type="FunFam" id="3.30.420.10:FF:000045">
    <property type="entry name" value="3'-5' exonuclease DinG"/>
    <property type="match status" value="1"/>
</dbReference>
<dbReference type="SMART" id="SM00479">
    <property type="entry name" value="EXOIII"/>
    <property type="match status" value="1"/>
</dbReference>
<dbReference type="InterPro" id="IPR047296">
    <property type="entry name" value="GIY-YIG_UvrC_Cho"/>
</dbReference>
<evidence type="ECO:0000256" key="5">
    <source>
        <dbReference type="ARBA" id="ARBA00022881"/>
    </source>
</evidence>
<dbReference type="SUPFAM" id="SSF53098">
    <property type="entry name" value="Ribonuclease H-like"/>
    <property type="match status" value="1"/>
</dbReference>
<dbReference type="CDD" id="cd10434">
    <property type="entry name" value="GIY-YIG_UvrC_Cho"/>
    <property type="match status" value="1"/>
</dbReference>
<dbReference type="SUPFAM" id="SSF82771">
    <property type="entry name" value="GIY-YIG endonuclease"/>
    <property type="match status" value="1"/>
</dbReference>
<dbReference type="GO" id="GO:0004527">
    <property type="term" value="F:exonuclease activity"/>
    <property type="evidence" value="ECO:0007669"/>
    <property type="project" value="UniProtKB-ARBA"/>
</dbReference>
<keyword evidence="7" id="KW-0742">SOS response</keyword>
<evidence type="ECO:0000256" key="4">
    <source>
        <dbReference type="ARBA" id="ARBA00022801"/>
    </source>
</evidence>
<evidence type="ECO:0000256" key="1">
    <source>
        <dbReference type="ARBA" id="ARBA00012417"/>
    </source>
</evidence>
<evidence type="ECO:0000256" key="3">
    <source>
        <dbReference type="ARBA" id="ARBA00022769"/>
    </source>
</evidence>
<dbReference type="EC" id="2.7.7.7" evidence="1"/>
<dbReference type="GO" id="GO:0006289">
    <property type="term" value="P:nucleotide-excision repair"/>
    <property type="evidence" value="ECO:0007669"/>
    <property type="project" value="InterPro"/>
</dbReference>
<dbReference type="EMBL" id="MTJN01000002">
    <property type="protein sequence ID" value="OOV05717.1"/>
    <property type="molecule type" value="Genomic_DNA"/>
</dbReference>
<keyword evidence="3" id="KW-0228">DNA excision</keyword>
<dbReference type="GO" id="GO:0003887">
    <property type="term" value="F:DNA-directed DNA polymerase activity"/>
    <property type="evidence" value="ECO:0007669"/>
    <property type="project" value="UniProtKB-EC"/>
</dbReference>
<gene>
    <name evidence="15" type="ORF">RF819_02450</name>
</gene>
<comment type="catalytic activity">
    <reaction evidence="13">
        <text>DNA(n) + a 2'-deoxyribonucleoside 5'-triphosphate = DNA(n+1) + diphosphate</text>
        <dbReference type="Rhea" id="RHEA:22508"/>
        <dbReference type="Rhea" id="RHEA-COMP:17339"/>
        <dbReference type="Rhea" id="RHEA-COMP:17340"/>
        <dbReference type="ChEBI" id="CHEBI:33019"/>
        <dbReference type="ChEBI" id="CHEBI:61560"/>
        <dbReference type="ChEBI" id="CHEBI:173112"/>
        <dbReference type="EC" id="2.7.7.7"/>
    </reaction>
</comment>
<name>A0A1T1ANV3_RHOFE</name>
<dbReference type="GO" id="GO:0009432">
    <property type="term" value="P:SOS response"/>
    <property type="evidence" value="ECO:0007669"/>
    <property type="project" value="UniProtKB-KW"/>
</dbReference>
<sequence>MLPCYVLLDLETTGGNAQRDQITEIAAVRVEHGVEVARWSTLVNPGVHISSFIEQLTGISNAMVADAPRFDEVVPQLLKLLDGAVLVAHNVRFDHGFLLHALARLDVALRCKTLCTVRLSRLLYPGVKGHGLDAIMQRHGISTESRHRALGDVLVMQTWLAQVTQQFGAEHLQRQAQVLLQGSAALPPQLDTNVADIPEGPGVYLFYGESALPIYVGKSVRLRSRVMSHFSASSREPREMRIAQEIRRIEWIETAGEVGALLLEARLVKQHQPLHNRQLRRENNLCAWRLDANPNARPLLSLVRGAELSPQQFGQLYGPYRSKNQALSSLRELAEQHQLCPQALGLESGKGRCFAHQIGHCKGVCCGEETPERHHLRLQLALSANKLRVWPFGGPVGLREHNPHTGQADIHLFDQWCHLATVRSDEELTDALQTRTEVLAFDLDSYRLALKYLTPPGKSGTTVLELGSMREKDL</sequence>
<dbReference type="Pfam" id="PF00929">
    <property type="entry name" value="RNase_T"/>
    <property type="match status" value="1"/>
</dbReference>
<dbReference type="CDD" id="cd06127">
    <property type="entry name" value="DEDDh"/>
    <property type="match status" value="1"/>
</dbReference>
<dbReference type="NCBIfam" id="TIGR00573">
    <property type="entry name" value="dnaq"/>
    <property type="match status" value="1"/>
</dbReference>
<dbReference type="GO" id="GO:0006260">
    <property type="term" value="P:DNA replication"/>
    <property type="evidence" value="ECO:0007669"/>
    <property type="project" value="InterPro"/>
</dbReference>
<evidence type="ECO:0000256" key="7">
    <source>
        <dbReference type="ARBA" id="ARBA00023236"/>
    </source>
</evidence>
<evidence type="ECO:0000313" key="16">
    <source>
        <dbReference type="Proteomes" id="UP000190750"/>
    </source>
</evidence>
<evidence type="ECO:0000256" key="11">
    <source>
        <dbReference type="ARBA" id="ARBA00042138"/>
    </source>
</evidence>
<accession>A0A1T1ANV3</accession>
<dbReference type="OrthoDB" id="9803913at2"/>
<dbReference type="GO" id="GO:0009380">
    <property type="term" value="C:excinuclease repair complex"/>
    <property type="evidence" value="ECO:0007669"/>
    <property type="project" value="TreeGrafter"/>
</dbReference>
<dbReference type="Gene3D" id="3.30.420.10">
    <property type="entry name" value="Ribonuclease H-like superfamily/Ribonuclease H"/>
    <property type="match status" value="1"/>
</dbReference>
<dbReference type="PROSITE" id="PS50164">
    <property type="entry name" value="GIY_YIG"/>
    <property type="match status" value="1"/>
</dbReference>
<evidence type="ECO:0000259" key="14">
    <source>
        <dbReference type="PROSITE" id="PS50164"/>
    </source>
</evidence>
<keyword evidence="16" id="KW-1185">Reference proteome</keyword>
<evidence type="ECO:0000256" key="13">
    <source>
        <dbReference type="ARBA" id="ARBA00049244"/>
    </source>
</evidence>